<accession>A0A5K7YXA6</accession>
<evidence type="ECO:0000256" key="4">
    <source>
        <dbReference type="ARBA" id="ARBA00022729"/>
    </source>
</evidence>
<evidence type="ECO:0000256" key="5">
    <source>
        <dbReference type="ARBA" id="ARBA00022801"/>
    </source>
</evidence>
<dbReference type="InterPro" id="IPR029058">
    <property type="entry name" value="AB_hydrolase_fold"/>
</dbReference>
<evidence type="ECO:0000313" key="9">
    <source>
        <dbReference type="Proteomes" id="UP000427769"/>
    </source>
</evidence>
<keyword evidence="7" id="KW-0624">Polysaccharide degradation</keyword>
<evidence type="ECO:0000256" key="7">
    <source>
        <dbReference type="ARBA" id="ARBA00023326"/>
    </source>
</evidence>
<organism evidence="8 9">
    <name type="scientific">Desulfosarcina widdelii</name>
    <dbReference type="NCBI Taxonomy" id="947919"/>
    <lineage>
        <taxon>Bacteria</taxon>
        <taxon>Pseudomonadati</taxon>
        <taxon>Thermodesulfobacteriota</taxon>
        <taxon>Desulfobacteria</taxon>
        <taxon>Desulfobacterales</taxon>
        <taxon>Desulfosarcinaceae</taxon>
        <taxon>Desulfosarcina</taxon>
    </lineage>
</organism>
<keyword evidence="3" id="KW-0858">Xylan degradation</keyword>
<dbReference type="KEGG" id="dwd:DSCW_00860"/>
<evidence type="ECO:0008006" key="10">
    <source>
        <dbReference type="Google" id="ProtNLM"/>
    </source>
</evidence>
<evidence type="ECO:0000256" key="6">
    <source>
        <dbReference type="ARBA" id="ARBA00023277"/>
    </source>
</evidence>
<dbReference type="Proteomes" id="UP000427769">
    <property type="component" value="Chromosome"/>
</dbReference>
<reference evidence="8 9" key="1">
    <citation type="submission" date="2019-11" db="EMBL/GenBank/DDBJ databases">
        <title>Comparative genomics of hydrocarbon-degrading Desulfosarcina strains.</title>
        <authorList>
            <person name="Watanabe M."/>
            <person name="Kojima H."/>
            <person name="Fukui M."/>
        </authorList>
    </citation>
    <scope>NUCLEOTIDE SEQUENCE [LARGE SCALE GENOMIC DNA]</scope>
    <source>
        <strain evidence="8 9">PP31</strain>
    </source>
</reference>
<evidence type="ECO:0000256" key="3">
    <source>
        <dbReference type="ARBA" id="ARBA00022651"/>
    </source>
</evidence>
<evidence type="ECO:0000256" key="1">
    <source>
        <dbReference type="ARBA" id="ARBA00004613"/>
    </source>
</evidence>
<keyword evidence="9" id="KW-1185">Reference proteome</keyword>
<dbReference type="SUPFAM" id="SSF53474">
    <property type="entry name" value="alpha/beta-Hydrolases"/>
    <property type="match status" value="1"/>
</dbReference>
<dbReference type="GO" id="GO:0030600">
    <property type="term" value="F:feruloyl esterase activity"/>
    <property type="evidence" value="ECO:0007669"/>
    <property type="project" value="InterPro"/>
</dbReference>
<dbReference type="InterPro" id="IPR010126">
    <property type="entry name" value="Esterase_phb"/>
</dbReference>
<comment type="subcellular location">
    <subcellularLocation>
        <location evidence="1">Secreted</location>
    </subcellularLocation>
</comment>
<keyword evidence="4" id="KW-0732">Signal</keyword>
<keyword evidence="6" id="KW-0119">Carbohydrate metabolism</keyword>
<dbReference type="GO" id="GO:0005576">
    <property type="term" value="C:extracellular region"/>
    <property type="evidence" value="ECO:0007669"/>
    <property type="project" value="UniProtKB-SubCell"/>
</dbReference>
<proteinExistence type="predicted"/>
<dbReference type="Gene3D" id="3.40.50.1820">
    <property type="entry name" value="alpha/beta hydrolase"/>
    <property type="match status" value="1"/>
</dbReference>
<dbReference type="GO" id="GO:0045493">
    <property type="term" value="P:xylan catabolic process"/>
    <property type="evidence" value="ECO:0007669"/>
    <property type="project" value="UniProtKB-KW"/>
</dbReference>
<dbReference type="AlphaFoldDB" id="A0A5K7YXA6"/>
<evidence type="ECO:0000256" key="2">
    <source>
        <dbReference type="ARBA" id="ARBA00022525"/>
    </source>
</evidence>
<dbReference type="EMBL" id="AP021875">
    <property type="protein sequence ID" value="BBO72669.1"/>
    <property type="molecule type" value="Genomic_DNA"/>
</dbReference>
<gene>
    <name evidence="8" type="ORF">DSCW_00860</name>
</gene>
<sequence>MHDGLKRSYIIDKPKMAANGSKLPVIIMLHGGGGNGENGKRMSGFTEKAVPCGVIAVYPSGTSKFQRMKKIKTWNAEHCCGYAMEQDIDDVGFISVLIDGLVAHDSADQKRIYATGISNGALLTNQLGAKLSRKIAAIAPVVGGMFGD</sequence>
<protein>
    <recommendedName>
        <fullName evidence="10">Phospholipase/carboxylesterase/thioesterase domain-containing protein</fullName>
    </recommendedName>
</protein>
<dbReference type="Pfam" id="PF10503">
    <property type="entry name" value="Esterase_PHB"/>
    <property type="match status" value="1"/>
</dbReference>
<dbReference type="PANTHER" id="PTHR38050:SF2">
    <property type="entry name" value="FERULOYL ESTERASE C-RELATED"/>
    <property type="match status" value="1"/>
</dbReference>
<keyword evidence="5" id="KW-0378">Hydrolase</keyword>
<dbReference type="PANTHER" id="PTHR38050">
    <property type="match status" value="1"/>
</dbReference>
<evidence type="ECO:0000313" key="8">
    <source>
        <dbReference type="EMBL" id="BBO72669.1"/>
    </source>
</evidence>
<keyword evidence="2" id="KW-0964">Secreted</keyword>
<name>A0A5K7YXA6_9BACT</name>
<dbReference type="InterPro" id="IPR043595">
    <property type="entry name" value="FaeB/C/D"/>
</dbReference>